<evidence type="ECO:0000256" key="3">
    <source>
        <dbReference type="ARBA" id="ARBA00022692"/>
    </source>
</evidence>
<keyword evidence="5 6" id="KW-0472">Membrane</keyword>
<dbReference type="InterPro" id="IPR001107">
    <property type="entry name" value="Band_7"/>
</dbReference>
<evidence type="ECO:0000259" key="8">
    <source>
        <dbReference type="SMART" id="SM00244"/>
    </source>
</evidence>
<protein>
    <recommendedName>
        <fullName evidence="6">Protein HflK</fullName>
    </recommendedName>
</protein>
<feature type="region of interest" description="Disordered" evidence="7">
    <location>
        <begin position="1"/>
        <end position="37"/>
    </location>
</feature>
<name>A0A4R3J7U4_9PROT</name>
<keyword evidence="10" id="KW-1185">Reference proteome</keyword>
<comment type="similarity">
    <text evidence="2 6">Belongs to the band 7/mec-2 family. HflK subfamily.</text>
</comment>
<accession>A0A4R3J7U4</accession>
<sequence length="372" mass="40307">MAWKPQGGGPWGGGGGGGGQGPWGGGSQGGGQQPPDIEEMLKRSQDRFKQMLPGGFGSFRGVVLAVLAIFALWMGSGVYRVEAGHEAVVLLFGKYTKTSDPGLHWFFPTPIGTVLKVDVQSIRRVDVGYRSTGDVSRVSGTGRDIPAESLMLTGDQNIIDLNFTVQWSVKDPQAYVFNIRNPDKTVKAATESAMREVIGQTDLESALTGGRGQIEAKAHALIQKILDSYGAGISIARVQLLKVDPPSAVIDAFNEVQRARQDKVRKQNEAQAYMNKVVPTARGEAQQVIKAAEAYRQRVVKEAEGEAKRFTSVYDAYKKAKDVTVRRLYIEGMEAVLRNTPKTIIDQGKGGTNVVPYLPLSEIQKNRGGSSK</sequence>
<dbReference type="Gene3D" id="3.30.479.30">
    <property type="entry name" value="Band 7 domain"/>
    <property type="match status" value="1"/>
</dbReference>
<gene>
    <name evidence="9" type="ORF">EDD55_109138</name>
</gene>
<dbReference type="InterPro" id="IPR020980">
    <property type="entry name" value="Membrane_HflK_N"/>
</dbReference>
<evidence type="ECO:0000256" key="7">
    <source>
        <dbReference type="SAM" id="MobiDB-lite"/>
    </source>
</evidence>
<keyword evidence="4 6" id="KW-1133">Transmembrane helix</keyword>
<keyword evidence="9" id="KW-0378">Hydrolase</keyword>
<evidence type="ECO:0000256" key="5">
    <source>
        <dbReference type="ARBA" id="ARBA00023136"/>
    </source>
</evidence>
<dbReference type="AlphaFoldDB" id="A0A4R3J7U4"/>
<comment type="subunit">
    <text evidence="6">HflC and HflK may interact to form a multimeric complex.</text>
</comment>
<dbReference type="GO" id="GO:0006508">
    <property type="term" value="P:proteolysis"/>
    <property type="evidence" value="ECO:0007669"/>
    <property type="project" value="UniProtKB-KW"/>
</dbReference>
<dbReference type="GO" id="GO:0016020">
    <property type="term" value="C:membrane"/>
    <property type="evidence" value="ECO:0007669"/>
    <property type="project" value="UniProtKB-SubCell"/>
</dbReference>
<dbReference type="SUPFAM" id="SSF117892">
    <property type="entry name" value="Band 7/SPFH domain"/>
    <property type="match status" value="1"/>
</dbReference>
<dbReference type="InterPro" id="IPR036013">
    <property type="entry name" value="Band_7/SPFH_dom_sf"/>
</dbReference>
<evidence type="ECO:0000256" key="1">
    <source>
        <dbReference type="ARBA" id="ARBA00004167"/>
    </source>
</evidence>
<evidence type="ECO:0000256" key="2">
    <source>
        <dbReference type="ARBA" id="ARBA00006971"/>
    </source>
</evidence>
<evidence type="ECO:0000256" key="4">
    <source>
        <dbReference type="ARBA" id="ARBA00022989"/>
    </source>
</evidence>
<dbReference type="PANTHER" id="PTHR43327">
    <property type="entry name" value="STOMATIN-LIKE PROTEIN 2, MITOCHONDRIAL"/>
    <property type="match status" value="1"/>
</dbReference>
<dbReference type="EMBL" id="SLZW01000009">
    <property type="protein sequence ID" value="TCS60976.1"/>
    <property type="molecule type" value="Genomic_DNA"/>
</dbReference>
<dbReference type="NCBIfam" id="TIGR01933">
    <property type="entry name" value="hflK"/>
    <property type="match status" value="1"/>
</dbReference>
<organism evidence="9 10">
    <name type="scientific">Varunaivibrio sulfuroxidans</name>
    <dbReference type="NCBI Taxonomy" id="1773489"/>
    <lineage>
        <taxon>Bacteria</taxon>
        <taxon>Pseudomonadati</taxon>
        <taxon>Pseudomonadota</taxon>
        <taxon>Alphaproteobacteria</taxon>
        <taxon>Rhodospirillales</taxon>
        <taxon>Magnetovibrionaceae</taxon>
        <taxon>Varunaivibrio</taxon>
    </lineage>
</organism>
<dbReference type="Pfam" id="PF12221">
    <property type="entry name" value="HflK_N"/>
    <property type="match status" value="1"/>
</dbReference>
<proteinExistence type="inferred from homology"/>
<comment type="function">
    <text evidence="6">HflC and HflK could encode or regulate a protease.</text>
</comment>
<comment type="caution">
    <text evidence="9">The sequence shown here is derived from an EMBL/GenBank/DDBJ whole genome shotgun (WGS) entry which is preliminary data.</text>
</comment>
<evidence type="ECO:0000313" key="9">
    <source>
        <dbReference type="EMBL" id="TCS60976.1"/>
    </source>
</evidence>
<evidence type="ECO:0000256" key="6">
    <source>
        <dbReference type="RuleBase" id="RU364113"/>
    </source>
</evidence>
<feature type="domain" description="Band 7" evidence="8">
    <location>
        <begin position="76"/>
        <end position="257"/>
    </location>
</feature>
<dbReference type="InterPro" id="IPR010201">
    <property type="entry name" value="HflK"/>
</dbReference>
<dbReference type="PANTHER" id="PTHR43327:SF2">
    <property type="entry name" value="MODULATOR OF FTSH PROTEASE HFLK"/>
    <property type="match status" value="1"/>
</dbReference>
<dbReference type="CDD" id="cd03404">
    <property type="entry name" value="SPFH_HflK"/>
    <property type="match status" value="1"/>
</dbReference>
<dbReference type="RefSeq" id="WP_132939792.1">
    <property type="nucleotide sequence ID" value="NZ_CP119676.1"/>
</dbReference>
<dbReference type="InterPro" id="IPR050710">
    <property type="entry name" value="Band7/mec-2_domain"/>
</dbReference>
<dbReference type="Proteomes" id="UP000295304">
    <property type="component" value="Unassembled WGS sequence"/>
</dbReference>
<dbReference type="OrthoDB" id="9779595at2"/>
<feature type="transmembrane region" description="Helical" evidence="6">
    <location>
        <begin position="51"/>
        <end position="74"/>
    </location>
</feature>
<comment type="subcellular location">
    <subcellularLocation>
        <location evidence="1">Membrane</location>
        <topology evidence="1">Single-pass membrane protein</topology>
    </subcellularLocation>
</comment>
<dbReference type="GO" id="GO:0008233">
    <property type="term" value="F:peptidase activity"/>
    <property type="evidence" value="ECO:0007669"/>
    <property type="project" value="UniProtKB-KW"/>
</dbReference>
<dbReference type="SMART" id="SM00244">
    <property type="entry name" value="PHB"/>
    <property type="match status" value="1"/>
</dbReference>
<feature type="compositionally biased region" description="Gly residues" evidence="7">
    <location>
        <begin position="1"/>
        <end position="32"/>
    </location>
</feature>
<keyword evidence="3 6" id="KW-0812">Transmembrane</keyword>
<evidence type="ECO:0000313" key="10">
    <source>
        <dbReference type="Proteomes" id="UP000295304"/>
    </source>
</evidence>
<reference evidence="9 10" key="1">
    <citation type="submission" date="2019-03" db="EMBL/GenBank/DDBJ databases">
        <title>Genomic Encyclopedia of Type Strains, Phase IV (KMG-IV): sequencing the most valuable type-strain genomes for metagenomic binning, comparative biology and taxonomic classification.</title>
        <authorList>
            <person name="Goeker M."/>
        </authorList>
    </citation>
    <scope>NUCLEOTIDE SEQUENCE [LARGE SCALE GENOMIC DNA]</scope>
    <source>
        <strain evidence="9 10">DSM 101688</strain>
    </source>
</reference>
<dbReference type="Pfam" id="PF01145">
    <property type="entry name" value="Band_7"/>
    <property type="match status" value="1"/>
</dbReference>
<keyword evidence="9" id="KW-0645">Protease</keyword>